<accession>A0A559LYR6</accession>
<evidence type="ECO:0000256" key="4">
    <source>
        <dbReference type="ARBA" id="ARBA00016219"/>
    </source>
</evidence>
<dbReference type="HAMAP" id="MF_00196">
    <property type="entry name" value="Mannitol_dehydrog"/>
    <property type="match status" value="1"/>
</dbReference>
<dbReference type="EC" id="1.1.1.17" evidence="3"/>
<gene>
    <name evidence="10" type="ORF">LAWI1_G008498</name>
</gene>
<dbReference type="InterPro" id="IPR013118">
    <property type="entry name" value="Mannitol_DH_C"/>
</dbReference>
<protein>
    <recommendedName>
        <fullName evidence="4">Mannitol-1-phosphate 5-dehydrogenase</fullName>
        <ecNumber evidence="3">1.1.1.17</ecNumber>
    </recommendedName>
</protein>
<feature type="domain" description="Mannitol dehydrogenase N-terminal" evidence="8">
    <location>
        <begin position="16"/>
        <end position="213"/>
    </location>
</feature>
<evidence type="ECO:0000259" key="9">
    <source>
        <dbReference type="Pfam" id="PF08125"/>
    </source>
</evidence>
<comment type="caution">
    <text evidence="10">The sequence shown here is derived from an EMBL/GenBank/DDBJ whole genome shotgun (WGS) entry which is preliminary data.</text>
</comment>
<dbReference type="Gene3D" id="3.40.50.720">
    <property type="entry name" value="NAD(P)-binding Rossmann-like Domain"/>
    <property type="match status" value="1"/>
</dbReference>
<dbReference type="PANTHER" id="PTHR30524:SF0">
    <property type="entry name" value="ALTRONATE OXIDOREDUCTASE-RELATED"/>
    <property type="match status" value="1"/>
</dbReference>
<dbReference type="InterPro" id="IPR013131">
    <property type="entry name" value="Mannitol_DH_N"/>
</dbReference>
<name>A0A559LYR6_9HELO</name>
<dbReference type="InterPro" id="IPR023028">
    <property type="entry name" value="Mannitol_1_phos_5_DH"/>
</dbReference>
<keyword evidence="6" id="KW-0520">NAD</keyword>
<dbReference type="SUPFAM" id="SSF51735">
    <property type="entry name" value="NAD(P)-binding Rossmann-fold domains"/>
    <property type="match status" value="1"/>
</dbReference>
<dbReference type="PRINTS" id="PR00084">
    <property type="entry name" value="MTLDHDRGNASE"/>
</dbReference>
<dbReference type="GO" id="GO:0005829">
    <property type="term" value="C:cytosol"/>
    <property type="evidence" value="ECO:0007669"/>
    <property type="project" value="TreeGrafter"/>
</dbReference>
<dbReference type="SUPFAM" id="SSF48179">
    <property type="entry name" value="6-phosphogluconate dehydrogenase C-terminal domain-like"/>
    <property type="match status" value="1"/>
</dbReference>
<evidence type="ECO:0000313" key="10">
    <source>
        <dbReference type="EMBL" id="TVY85845.1"/>
    </source>
</evidence>
<keyword evidence="5" id="KW-0560">Oxidoreductase</keyword>
<dbReference type="Pfam" id="PF01232">
    <property type="entry name" value="Mannitol_dh"/>
    <property type="match status" value="1"/>
</dbReference>
<dbReference type="GO" id="GO:0019592">
    <property type="term" value="P:mannitol catabolic process"/>
    <property type="evidence" value="ECO:0007669"/>
    <property type="project" value="TreeGrafter"/>
</dbReference>
<dbReference type="EMBL" id="QGML01005269">
    <property type="protein sequence ID" value="TVY85845.1"/>
    <property type="molecule type" value="Genomic_DNA"/>
</dbReference>
<dbReference type="Gene3D" id="1.10.1040.10">
    <property type="entry name" value="N-(1-d-carboxylethyl)-l-norvaline Dehydrogenase, domain 2"/>
    <property type="match status" value="1"/>
</dbReference>
<dbReference type="Proteomes" id="UP000315522">
    <property type="component" value="Unassembled WGS sequence"/>
</dbReference>
<comment type="subunit">
    <text evidence="2">Monomer.</text>
</comment>
<dbReference type="InterPro" id="IPR000669">
    <property type="entry name" value="Mannitol_DH"/>
</dbReference>
<dbReference type="AlphaFoldDB" id="A0A559LYR6"/>
<comment type="similarity">
    <text evidence="1">Belongs to the mannitol dehydrogenase family.</text>
</comment>
<dbReference type="InterPro" id="IPR013328">
    <property type="entry name" value="6PGD_dom2"/>
</dbReference>
<organism evidence="10 11">
    <name type="scientific">Lachnellula willkommii</name>
    <dbReference type="NCBI Taxonomy" id="215461"/>
    <lineage>
        <taxon>Eukaryota</taxon>
        <taxon>Fungi</taxon>
        <taxon>Dikarya</taxon>
        <taxon>Ascomycota</taxon>
        <taxon>Pezizomycotina</taxon>
        <taxon>Leotiomycetes</taxon>
        <taxon>Helotiales</taxon>
        <taxon>Lachnaceae</taxon>
        <taxon>Lachnellula</taxon>
    </lineage>
</organism>
<dbReference type="InterPro" id="IPR008927">
    <property type="entry name" value="6-PGluconate_DH-like_C_sf"/>
</dbReference>
<proteinExistence type="inferred from homology"/>
<reference evidence="10 11" key="1">
    <citation type="submission" date="2018-05" db="EMBL/GenBank/DDBJ databases">
        <title>Genome sequencing and assembly of the regulated plant pathogen Lachnellula willkommii and related sister species for the development of diagnostic species identification markers.</title>
        <authorList>
            <person name="Giroux E."/>
            <person name="Bilodeau G."/>
        </authorList>
    </citation>
    <scope>NUCLEOTIDE SEQUENCE [LARGE SCALE GENOMIC DNA]</scope>
    <source>
        <strain evidence="10 11">CBS 172.35</strain>
    </source>
</reference>
<evidence type="ECO:0000313" key="11">
    <source>
        <dbReference type="Proteomes" id="UP000315522"/>
    </source>
</evidence>
<dbReference type="InterPro" id="IPR036291">
    <property type="entry name" value="NAD(P)-bd_dom_sf"/>
</dbReference>
<evidence type="ECO:0000256" key="2">
    <source>
        <dbReference type="ARBA" id="ARBA00011245"/>
    </source>
</evidence>
<evidence type="ECO:0000259" key="8">
    <source>
        <dbReference type="Pfam" id="PF01232"/>
    </source>
</evidence>
<evidence type="ECO:0000256" key="1">
    <source>
        <dbReference type="ARBA" id="ARBA00006541"/>
    </source>
</evidence>
<evidence type="ECO:0000256" key="7">
    <source>
        <dbReference type="ARBA" id="ARBA00048615"/>
    </source>
</evidence>
<dbReference type="PANTHER" id="PTHR30524">
    <property type="entry name" value="MANNITOL-1-PHOSPHATE 5-DEHYDROGENASE"/>
    <property type="match status" value="1"/>
</dbReference>
<sequence>MADKDVEEKNIVIDKKAVHFGAGNIGRGFVAEFLHKSGYEVVFCDVLDSVIDDLQRKKSYKVIQVGAEGNTVSTIEDYRAINSKTNESDVIREITTADIVTCSVGPNVLKFIAPVIAKGIDARSNDATPLAVIACENAIGATDTLANYIKHEDNTPGHRLEDHHERARFANSAIDRIVPEQPVDEKTGKPLLDVKLEKFSEWIVDETPFKDHQRPPIGGIQWKPDLFPFIERKLFTVNTGHAAAAYHGYFHKKTTVYDAMQDPEIVNEVRRTLSETSSLIIGKHGIETEEQKEYVEKIIVRISNPHLEDKVERVGRAPLRKLSRKERFIAPAAELAEEGKDFQALLDAAEMAFRFQNVEGDDESVELAKIMAGNSPEEVVEKVCGLTSKDKIFPHVVEVVKKVQADA</sequence>
<dbReference type="Pfam" id="PF08125">
    <property type="entry name" value="Mannitol_dh_C"/>
    <property type="match status" value="1"/>
</dbReference>
<evidence type="ECO:0000256" key="6">
    <source>
        <dbReference type="ARBA" id="ARBA00023027"/>
    </source>
</evidence>
<feature type="domain" description="Mannitol dehydrogenase C-terminal" evidence="9">
    <location>
        <begin position="225"/>
        <end position="392"/>
    </location>
</feature>
<keyword evidence="11" id="KW-1185">Reference proteome</keyword>
<dbReference type="NCBIfam" id="NF002652">
    <property type="entry name" value="PRK02318.2-5"/>
    <property type="match status" value="1"/>
</dbReference>
<comment type="catalytic activity">
    <reaction evidence="7">
        <text>D-mannitol 1-phosphate + NAD(+) = beta-D-fructose 6-phosphate + NADH + H(+)</text>
        <dbReference type="Rhea" id="RHEA:19661"/>
        <dbReference type="ChEBI" id="CHEBI:15378"/>
        <dbReference type="ChEBI" id="CHEBI:57540"/>
        <dbReference type="ChEBI" id="CHEBI:57634"/>
        <dbReference type="ChEBI" id="CHEBI:57945"/>
        <dbReference type="ChEBI" id="CHEBI:61381"/>
        <dbReference type="EC" id="1.1.1.17"/>
    </reaction>
</comment>
<evidence type="ECO:0000256" key="5">
    <source>
        <dbReference type="ARBA" id="ARBA00023002"/>
    </source>
</evidence>
<dbReference type="GO" id="GO:0008926">
    <property type="term" value="F:mannitol-1-phosphate 5-dehydrogenase activity"/>
    <property type="evidence" value="ECO:0007669"/>
    <property type="project" value="UniProtKB-EC"/>
</dbReference>
<evidence type="ECO:0000256" key="3">
    <source>
        <dbReference type="ARBA" id="ARBA00012939"/>
    </source>
</evidence>